<gene>
    <name evidence="1" type="ORF">ACFOVU_09385</name>
</gene>
<dbReference type="Proteomes" id="UP001595847">
    <property type="component" value="Unassembled WGS sequence"/>
</dbReference>
<accession>A0ABV8FJ33</accession>
<name>A0ABV8FJ33_9ACTN</name>
<protein>
    <recommendedName>
        <fullName evidence="3">Cation-transporting P-type ATPase C-terminal domain-containing protein</fullName>
    </recommendedName>
</protein>
<dbReference type="RefSeq" id="WP_378531906.1">
    <property type="nucleotide sequence ID" value="NZ_JBHSBH010000007.1"/>
</dbReference>
<dbReference type="EMBL" id="JBHSBH010000007">
    <property type="protein sequence ID" value="MFC3996125.1"/>
    <property type="molecule type" value="Genomic_DNA"/>
</dbReference>
<organism evidence="1 2">
    <name type="scientific">Nocardiopsis sediminis</name>
    <dbReference type="NCBI Taxonomy" id="1778267"/>
    <lineage>
        <taxon>Bacteria</taxon>
        <taxon>Bacillati</taxon>
        <taxon>Actinomycetota</taxon>
        <taxon>Actinomycetes</taxon>
        <taxon>Streptosporangiales</taxon>
        <taxon>Nocardiopsidaceae</taxon>
        <taxon>Nocardiopsis</taxon>
    </lineage>
</organism>
<evidence type="ECO:0000313" key="1">
    <source>
        <dbReference type="EMBL" id="MFC3996125.1"/>
    </source>
</evidence>
<keyword evidence="2" id="KW-1185">Reference proteome</keyword>
<comment type="caution">
    <text evidence="1">The sequence shown here is derived from an EMBL/GenBank/DDBJ whole genome shotgun (WGS) entry which is preliminary data.</text>
</comment>
<sequence length="67" mass="7207">MPALLLIPQLAEVAFEPPPVAERFGTFTSPVRLPAWLNIMLALGATAASAERALRLRHSRLDSVAQG</sequence>
<evidence type="ECO:0008006" key="3">
    <source>
        <dbReference type="Google" id="ProtNLM"/>
    </source>
</evidence>
<proteinExistence type="predicted"/>
<reference evidence="2" key="1">
    <citation type="journal article" date="2019" name="Int. J. Syst. Evol. Microbiol.">
        <title>The Global Catalogue of Microorganisms (GCM) 10K type strain sequencing project: providing services to taxonomists for standard genome sequencing and annotation.</title>
        <authorList>
            <consortium name="The Broad Institute Genomics Platform"/>
            <consortium name="The Broad Institute Genome Sequencing Center for Infectious Disease"/>
            <person name="Wu L."/>
            <person name="Ma J."/>
        </authorList>
    </citation>
    <scope>NUCLEOTIDE SEQUENCE [LARGE SCALE GENOMIC DNA]</scope>
    <source>
        <strain evidence="2">TBRC 1826</strain>
    </source>
</reference>
<evidence type="ECO:0000313" key="2">
    <source>
        <dbReference type="Proteomes" id="UP001595847"/>
    </source>
</evidence>